<protein>
    <submittedName>
        <fullName evidence="4">ABC transporter substrate-binding protein</fullName>
    </submittedName>
</protein>
<comment type="similarity">
    <text evidence="1">Belongs to the bacterial solute-binding protein 8 family.</text>
</comment>
<dbReference type="EMBL" id="JAVREL010000015">
    <property type="protein sequence ID" value="MDT0345727.1"/>
    <property type="molecule type" value="Genomic_DNA"/>
</dbReference>
<dbReference type="PANTHER" id="PTHR30535:SF7">
    <property type="entry name" value="IRON(III) DICITRATE-BINDING PROTEIN"/>
    <property type="match status" value="1"/>
</dbReference>
<feature type="domain" description="Fe/B12 periplasmic-binding" evidence="3">
    <location>
        <begin position="62"/>
        <end position="343"/>
    </location>
</feature>
<dbReference type="PROSITE" id="PS50983">
    <property type="entry name" value="FE_B12_PBP"/>
    <property type="match status" value="1"/>
</dbReference>
<accession>A0ABU2MVR5</accession>
<evidence type="ECO:0000256" key="1">
    <source>
        <dbReference type="ARBA" id="ARBA00008814"/>
    </source>
</evidence>
<dbReference type="RefSeq" id="WP_311706858.1">
    <property type="nucleotide sequence ID" value="NZ_JAVREL010000015.1"/>
</dbReference>
<name>A0ABU2MVR5_9ACTN</name>
<feature type="signal peptide" evidence="2">
    <location>
        <begin position="1"/>
        <end position="28"/>
    </location>
</feature>
<dbReference type="Gene3D" id="3.40.50.1980">
    <property type="entry name" value="Nitrogenase molybdenum iron protein domain"/>
    <property type="match status" value="2"/>
</dbReference>
<keyword evidence="2" id="KW-0732">Signal</keyword>
<evidence type="ECO:0000313" key="4">
    <source>
        <dbReference type="EMBL" id="MDT0345727.1"/>
    </source>
</evidence>
<organism evidence="4 5">
    <name type="scientific">Streptomyces litchfieldiae</name>
    <dbReference type="NCBI Taxonomy" id="3075543"/>
    <lineage>
        <taxon>Bacteria</taxon>
        <taxon>Bacillati</taxon>
        <taxon>Actinomycetota</taxon>
        <taxon>Actinomycetes</taxon>
        <taxon>Kitasatosporales</taxon>
        <taxon>Streptomycetaceae</taxon>
        <taxon>Streptomyces</taxon>
    </lineage>
</organism>
<evidence type="ECO:0000313" key="5">
    <source>
        <dbReference type="Proteomes" id="UP001183246"/>
    </source>
</evidence>
<comment type="caution">
    <text evidence="4">The sequence shown here is derived from an EMBL/GenBank/DDBJ whole genome shotgun (WGS) entry which is preliminary data.</text>
</comment>
<dbReference type="Proteomes" id="UP001183246">
    <property type="component" value="Unassembled WGS sequence"/>
</dbReference>
<dbReference type="InterPro" id="IPR002491">
    <property type="entry name" value="ABC_transptr_periplasmic_BD"/>
</dbReference>
<dbReference type="PANTHER" id="PTHR30535">
    <property type="entry name" value="VITAMIN B12-BINDING PROTEIN"/>
    <property type="match status" value="1"/>
</dbReference>
<gene>
    <name evidence="4" type="ORF">RM590_24495</name>
</gene>
<reference evidence="5" key="1">
    <citation type="submission" date="2023-07" db="EMBL/GenBank/DDBJ databases">
        <title>30 novel species of actinomycetes from the DSMZ collection.</title>
        <authorList>
            <person name="Nouioui I."/>
        </authorList>
    </citation>
    <scope>NUCLEOTIDE SEQUENCE [LARGE SCALE GENOMIC DNA]</scope>
    <source>
        <strain evidence="5">DSM 44938</strain>
    </source>
</reference>
<proteinExistence type="inferred from homology"/>
<feature type="chain" id="PRO_5046196030" evidence="2">
    <location>
        <begin position="29"/>
        <end position="343"/>
    </location>
</feature>
<dbReference type="PROSITE" id="PS51257">
    <property type="entry name" value="PROKAR_LIPOPROTEIN"/>
    <property type="match status" value="1"/>
</dbReference>
<evidence type="ECO:0000259" key="3">
    <source>
        <dbReference type="PROSITE" id="PS50983"/>
    </source>
</evidence>
<dbReference type="SUPFAM" id="SSF53807">
    <property type="entry name" value="Helical backbone' metal receptor"/>
    <property type="match status" value="1"/>
</dbReference>
<keyword evidence="5" id="KW-1185">Reference proteome</keyword>
<dbReference type="InterPro" id="IPR050902">
    <property type="entry name" value="ABC_Transporter_SBP"/>
</dbReference>
<sequence>MPYPARRRARLSAVAVTTLVLVPLAAGCSDPGEPDDPAAADADAVRVESCGRTLAFDGPPERAVTLDQSSTETLLELGLADRMVGTSNLKTEVAPEYQDAYDQVPVLSPEIPTGEQVREATPDVVVASFTDNFSRDRVGTRAELAELGVPSYVSAVDCPEHGDPEVTAFDRLFTDYENYGRIFGVEDRAGVLVDEQRQVIDEAAAAAEAMEGRPTVVWLYSVYNGLPYVAGGTGLPSEMSELIGAENAFDDVNEDWPEVSWEEIADRDPDVIVIGDLSERGAPGDSAEEKLQMLRDDPVTSQLTAVWEEHIIEVPGIEMDPSVRSVNTLGLVVDGMRDLGYVG</sequence>
<dbReference type="Pfam" id="PF01497">
    <property type="entry name" value="Peripla_BP_2"/>
    <property type="match status" value="1"/>
</dbReference>
<evidence type="ECO:0000256" key="2">
    <source>
        <dbReference type="SAM" id="SignalP"/>
    </source>
</evidence>